<reference evidence="1 2" key="1">
    <citation type="submission" date="2021-06" db="EMBL/GenBank/DDBJ databases">
        <title>Caerostris darwini draft genome.</title>
        <authorList>
            <person name="Kono N."/>
            <person name="Arakawa K."/>
        </authorList>
    </citation>
    <scope>NUCLEOTIDE SEQUENCE [LARGE SCALE GENOMIC DNA]</scope>
</reference>
<dbReference type="AlphaFoldDB" id="A0AAV4RM91"/>
<evidence type="ECO:0000313" key="2">
    <source>
        <dbReference type="Proteomes" id="UP001054837"/>
    </source>
</evidence>
<dbReference type="EMBL" id="BPLQ01006357">
    <property type="protein sequence ID" value="GIY21906.1"/>
    <property type="molecule type" value="Genomic_DNA"/>
</dbReference>
<keyword evidence="2" id="KW-1185">Reference proteome</keyword>
<sequence length="94" mass="10761">MPSWQAQKCKYGSWCPLSNSEYATSLPFKIATSDNNELYVRSSVNRVELPRFAVLLIQLSHLVHRKESLKGDVKSSCLTYHSLKQQGYVDAKRK</sequence>
<gene>
    <name evidence="1" type="ORF">CDAR_200221</name>
</gene>
<protein>
    <submittedName>
        <fullName evidence="1">Uncharacterized protein</fullName>
    </submittedName>
</protein>
<proteinExistence type="predicted"/>
<dbReference type="Proteomes" id="UP001054837">
    <property type="component" value="Unassembled WGS sequence"/>
</dbReference>
<name>A0AAV4RM91_9ARAC</name>
<accession>A0AAV4RM91</accession>
<organism evidence="1 2">
    <name type="scientific">Caerostris darwini</name>
    <dbReference type="NCBI Taxonomy" id="1538125"/>
    <lineage>
        <taxon>Eukaryota</taxon>
        <taxon>Metazoa</taxon>
        <taxon>Ecdysozoa</taxon>
        <taxon>Arthropoda</taxon>
        <taxon>Chelicerata</taxon>
        <taxon>Arachnida</taxon>
        <taxon>Araneae</taxon>
        <taxon>Araneomorphae</taxon>
        <taxon>Entelegynae</taxon>
        <taxon>Araneoidea</taxon>
        <taxon>Araneidae</taxon>
        <taxon>Caerostris</taxon>
    </lineage>
</organism>
<comment type="caution">
    <text evidence="1">The sequence shown here is derived from an EMBL/GenBank/DDBJ whole genome shotgun (WGS) entry which is preliminary data.</text>
</comment>
<evidence type="ECO:0000313" key="1">
    <source>
        <dbReference type="EMBL" id="GIY21906.1"/>
    </source>
</evidence>